<comment type="caution">
    <text evidence="8">The sequence shown here is derived from an EMBL/GenBank/DDBJ whole genome shotgun (WGS) entry which is preliminary data.</text>
</comment>
<dbReference type="Gene3D" id="3.30.450.20">
    <property type="entry name" value="PAS domain"/>
    <property type="match status" value="1"/>
</dbReference>
<evidence type="ECO:0000256" key="2">
    <source>
        <dbReference type="ARBA" id="ARBA00022606"/>
    </source>
</evidence>
<protein>
    <recommendedName>
        <fullName evidence="10">PAS domain-containing protein</fullName>
    </recommendedName>
</protein>
<name>A0A8S1IVS4_9CHLO</name>
<feature type="domain" description="PAC" evidence="7">
    <location>
        <begin position="144"/>
        <end position="187"/>
    </location>
</feature>
<sequence length="187" mass="20520">MSHRAKTVRAVSRALSSAALRREALDAAGDPFARMPTPPWGCESDACSVRRSTAAVARRLAVQEEAALVPGTPHTLSGALAPSDQARVVTDLRGELVYANRAWEELCGYKLEEVKGTMGLKFLQGPLTEKDKVLKINKCVREQQRVNLKLHNYQKNGELFFNQIQVSPLTGSSGRVTHLLGILEKVE</sequence>
<evidence type="ECO:0008006" key="10">
    <source>
        <dbReference type="Google" id="ProtNLM"/>
    </source>
</evidence>
<evidence type="ECO:0000313" key="8">
    <source>
        <dbReference type="EMBL" id="CAD7699157.1"/>
    </source>
</evidence>
<keyword evidence="2" id="KW-0716">Sensory transduction</keyword>
<accession>A0A8S1IVS4</accession>
<dbReference type="NCBIfam" id="TIGR00229">
    <property type="entry name" value="sensory_box"/>
    <property type="match status" value="1"/>
</dbReference>
<dbReference type="PROSITE" id="PS50112">
    <property type="entry name" value="PAS"/>
    <property type="match status" value="1"/>
</dbReference>
<dbReference type="EMBL" id="CAJHUC010000962">
    <property type="protein sequence ID" value="CAD7699157.1"/>
    <property type="molecule type" value="Genomic_DNA"/>
</dbReference>
<dbReference type="InterPro" id="IPR035965">
    <property type="entry name" value="PAS-like_dom_sf"/>
</dbReference>
<dbReference type="PANTHER" id="PTHR47429">
    <property type="entry name" value="PROTEIN TWIN LOV 1"/>
    <property type="match status" value="1"/>
</dbReference>
<evidence type="ECO:0000313" key="9">
    <source>
        <dbReference type="Proteomes" id="UP000708148"/>
    </source>
</evidence>
<evidence type="ECO:0000256" key="3">
    <source>
        <dbReference type="ARBA" id="ARBA00022630"/>
    </source>
</evidence>
<evidence type="ECO:0000259" key="6">
    <source>
        <dbReference type="PROSITE" id="PS50112"/>
    </source>
</evidence>
<keyword evidence="1" id="KW-0600">Photoreceptor protein</keyword>
<evidence type="ECO:0000256" key="1">
    <source>
        <dbReference type="ARBA" id="ARBA00022543"/>
    </source>
</evidence>
<evidence type="ECO:0000259" key="7">
    <source>
        <dbReference type="PROSITE" id="PS50113"/>
    </source>
</evidence>
<dbReference type="CDD" id="cd00130">
    <property type="entry name" value="PAS"/>
    <property type="match status" value="1"/>
</dbReference>
<reference evidence="8" key="1">
    <citation type="submission" date="2020-12" db="EMBL/GenBank/DDBJ databases">
        <authorList>
            <person name="Iha C."/>
        </authorList>
    </citation>
    <scope>NUCLEOTIDE SEQUENCE</scope>
</reference>
<dbReference type="GO" id="GO:0009881">
    <property type="term" value="F:photoreceptor activity"/>
    <property type="evidence" value="ECO:0007669"/>
    <property type="project" value="UniProtKB-KW"/>
</dbReference>
<dbReference type="AlphaFoldDB" id="A0A8S1IVS4"/>
<gene>
    <name evidence="8" type="ORF">OSTQU699_LOCUS4516</name>
</gene>
<dbReference type="PROSITE" id="PS50113">
    <property type="entry name" value="PAC"/>
    <property type="match status" value="1"/>
</dbReference>
<dbReference type="Pfam" id="PF13426">
    <property type="entry name" value="PAS_9"/>
    <property type="match status" value="1"/>
</dbReference>
<evidence type="ECO:0000256" key="5">
    <source>
        <dbReference type="ARBA" id="ARBA00022991"/>
    </source>
</evidence>
<dbReference type="Proteomes" id="UP000708148">
    <property type="component" value="Unassembled WGS sequence"/>
</dbReference>
<dbReference type="PANTHER" id="PTHR47429:SF2">
    <property type="entry name" value="PROTEIN TWIN LOV 1"/>
    <property type="match status" value="1"/>
</dbReference>
<keyword evidence="3" id="KW-0285">Flavoprotein</keyword>
<dbReference type="InterPro" id="IPR000014">
    <property type="entry name" value="PAS"/>
</dbReference>
<dbReference type="OrthoDB" id="432483at2759"/>
<keyword evidence="9" id="KW-1185">Reference proteome</keyword>
<keyword evidence="1" id="KW-0675">Receptor</keyword>
<dbReference type="GO" id="GO:0005634">
    <property type="term" value="C:nucleus"/>
    <property type="evidence" value="ECO:0007669"/>
    <property type="project" value="TreeGrafter"/>
</dbReference>
<evidence type="ECO:0000256" key="4">
    <source>
        <dbReference type="ARBA" id="ARBA00022643"/>
    </source>
</evidence>
<dbReference type="SUPFAM" id="SSF55785">
    <property type="entry name" value="PYP-like sensor domain (PAS domain)"/>
    <property type="match status" value="1"/>
</dbReference>
<dbReference type="InterPro" id="IPR000700">
    <property type="entry name" value="PAS-assoc_C"/>
</dbReference>
<keyword evidence="5" id="KW-0157">Chromophore</keyword>
<keyword evidence="4" id="KW-0288">FMN</keyword>
<proteinExistence type="predicted"/>
<feature type="domain" description="PAS" evidence="6">
    <location>
        <begin position="72"/>
        <end position="116"/>
    </location>
</feature>
<organism evidence="8 9">
    <name type="scientific">Ostreobium quekettii</name>
    <dbReference type="NCBI Taxonomy" id="121088"/>
    <lineage>
        <taxon>Eukaryota</taxon>
        <taxon>Viridiplantae</taxon>
        <taxon>Chlorophyta</taxon>
        <taxon>core chlorophytes</taxon>
        <taxon>Ulvophyceae</taxon>
        <taxon>TCBD clade</taxon>
        <taxon>Bryopsidales</taxon>
        <taxon>Ostreobineae</taxon>
        <taxon>Ostreobiaceae</taxon>
        <taxon>Ostreobium</taxon>
    </lineage>
</organism>